<dbReference type="Proteomes" id="UP000637423">
    <property type="component" value="Unassembled WGS sequence"/>
</dbReference>
<proteinExistence type="predicted"/>
<keyword evidence="2" id="KW-0732">Signal</keyword>
<dbReference type="AlphaFoldDB" id="A0A916U8W9"/>
<accession>A0A916U8W9</accession>
<dbReference type="EMBL" id="BMED01000001">
    <property type="protein sequence ID" value="GGC64588.1"/>
    <property type="molecule type" value="Genomic_DNA"/>
</dbReference>
<feature type="region of interest" description="Disordered" evidence="1">
    <location>
        <begin position="26"/>
        <end position="50"/>
    </location>
</feature>
<keyword evidence="4" id="KW-1185">Reference proteome</keyword>
<evidence type="ECO:0000256" key="1">
    <source>
        <dbReference type="SAM" id="MobiDB-lite"/>
    </source>
</evidence>
<name>A0A916U8W9_9BURK</name>
<protein>
    <submittedName>
        <fullName evidence="3">Uncharacterized protein</fullName>
    </submittedName>
</protein>
<evidence type="ECO:0000313" key="4">
    <source>
        <dbReference type="Proteomes" id="UP000637423"/>
    </source>
</evidence>
<evidence type="ECO:0000256" key="2">
    <source>
        <dbReference type="SAM" id="SignalP"/>
    </source>
</evidence>
<feature type="signal peptide" evidence="2">
    <location>
        <begin position="1"/>
        <end position="21"/>
    </location>
</feature>
<reference evidence="3" key="2">
    <citation type="submission" date="2020-09" db="EMBL/GenBank/DDBJ databases">
        <authorList>
            <person name="Sun Q."/>
            <person name="Zhou Y."/>
        </authorList>
    </citation>
    <scope>NUCLEOTIDE SEQUENCE</scope>
    <source>
        <strain evidence="3">CGMCC 1.10998</strain>
    </source>
</reference>
<sequence>MKKLWPFLAVICSLAHAPLIAAEADPTPANSQNQATAPAPKTHASKVAASSKKEKVALKEVRLLSSEQEVAAATTVPVLSAFIKSVEDKTRKVFSASTHPSELMLQFECAPDSQDMKIAVQGEPEKKLVLKLHDALSHMDKLQVTGKPISFQVYMTVAP</sequence>
<comment type="caution">
    <text evidence="3">The sequence shown here is derived from an EMBL/GenBank/DDBJ whole genome shotgun (WGS) entry which is preliminary data.</text>
</comment>
<feature type="chain" id="PRO_5037456154" evidence="2">
    <location>
        <begin position="22"/>
        <end position="159"/>
    </location>
</feature>
<gene>
    <name evidence="3" type="ORF">GCM10011396_09470</name>
</gene>
<evidence type="ECO:0000313" key="3">
    <source>
        <dbReference type="EMBL" id="GGC64588.1"/>
    </source>
</evidence>
<organism evidence="3 4">
    <name type="scientific">Undibacterium terreum</name>
    <dbReference type="NCBI Taxonomy" id="1224302"/>
    <lineage>
        <taxon>Bacteria</taxon>
        <taxon>Pseudomonadati</taxon>
        <taxon>Pseudomonadota</taxon>
        <taxon>Betaproteobacteria</taxon>
        <taxon>Burkholderiales</taxon>
        <taxon>Oxalobacteraceae</taxon>
        <taxon>Undibacterium</taxon>
    </lineage>
</organism>
<reference evidence="3" key="1">
    <citation type="journal article" date="2014" name="Int. J. Syst. Evol. Microbiol.">
        <title>Complete genome sequence of Corynebacterium casei LMG S-19264T (=DSM 44701T), isolated from a smear-ripened cheese.</title>
        <authorList>
            <consortium name="US DOE Joint Genome Institute (JGI-PGF)"/>
            <person name="Walter F."/>
            <person name="Albersmeier A."/>
            <person name="Kalinowski J."/>
            <person name="Ruckert C."/>
        </authorList>
    </citation>
    <scope>NUCLEOTIDE SEQUENCE</scope>
    <source>
        <strain evidence="3">CGMCC 1.10998</strain>
    </source>
</reference>